<evidence type="ECO:0000259" key="5">
    <source>
        <dbReference type="Pfam" id="PF00535"/>
    </source>
</evidence>
<comment type="similarity">
    <text evidence="1">Belongs to the glycosyltransferase 2 family.</text>
</comment>
<dbReference type="SUPFAM" id="SSF53448">
    <property type="entry name" value="Nucleotide-diphospho-sugar transferases"/>
    <property type="match status" value="1"/>
</dbReference>
<dbReference type="Gene3D" id="3.90.550.10">
    <property type="entry name" value="Spore Coat Polysaccharide Biosynthesis Protein SpsA, Chain A"/>
    <property type="match status" value="1"/>
</dbReference>
<organism evidence="6">
    <name type="scientific">Parabacteroides goldsteinii</name>
    <dbReference type="NCBI Taxonomy" id="328812"/>
    <lineage>
        <taxon>Bacteria</taxon>
        <taxon>Pseudomonadati</taxon>
        <taxon>Bacteroidota</taxon>
        <taxon>Bacteroidia</taxon>
        <taxon>Bacteroidales</taxon>
        <taxon>Tannerellaceae</taxon>
        <taxon>Parabacteroides</taxon>
    </lineage>
</organism>
<evidence type="ECO:0000256" key="4">
    <source>
        <dbReference type="SAM" id="Phobius"/>
    </source>
</evidence>
<reference evidence="6" key="1">
    <citation type="journal article" date="2019" name="Nat. Med.">
        <title>A library of human gut bacterial isolates paired with longitudinal multiomics data enables mechanistic microbiome research.</title>
        <authorList>
            <person name="Poyet M."/>
            <person name="Groussin M."/>
            <person name="Gibbons S.M."/>
            <person name="Avila-Pacheco J."/>
            <person name="Jiang X."/>
            <person name="Kearney S.M."/>
            <person name="Perrotta A.R."/>
            <person name="Berdy B."/>
            <person name="Zhao S."/>
            <person name="Lieberman T.D."/>
            <person name="Swanson P.K."/>
            <person name="Smith M."/>
            <person name="Roesemann S."/>
            <person name="Alexander J.E."/>
            <person name="Rich S.A."/>
            <person name="Livny J."/>
            <person name="Vlamakis H."/>
            <person name="Clish C."/>
            <person name="Bullock K."/>
            <person name="Deik A."/>
            <person name="Scott J."/>
            <person name="Pierce K.A."/>
            <person name="Xavier R.J."/>
            <person name="Alm E.J."/>
        </authorList>
    </citation>
    <scope>NUCLEOTIDE SEQUENCE</scope>
    <source>
        <strain evidence="6">BIOML-A4</strain>
    </source>
</reference>
<dbReference type="GO" id="GO:0016757">
    <property type="term" value="F:glycosyltransferase activity"/>
    <property type="evidence" value="ECO:0007669"/>
    <property type="project" value="UniProtKB-KW"/>
</dbReference>
<evidence type="ECO:0000256" key="3">
    <source>
        <dbReference type="ARBA" id="ARBA00022679"/>
    </source>
</evidence>
<dbReference type="RefSeq" id="WP_010802976.1">
    <property type="nucleotide sequence ID" value="NZ_CAJSYT010000003.1"/>
</dbReference>
<proteinExistence type="inferred from homology"/>
<dbReference type="EMBL" id="WKLP01000029">
    <property type="protein sequence ID" value="MRY13381.1"/>
    <property type="molecule type" value="Genomic_DNA"/>
</dbReference>
<name>A0A6G1ZI74_9BACT</name>
<dbReference type="AlphaFoldDB" id="A0A6G1ZI74"/>
<keyword evidence="4" id="KW-0812">Transmembrane</keyword>
<keyword evidence="4" id="KW-0472">Membrane</keyword>
<feature type="domain" description="Glycosyltransferase 2-like" evidence="5">
    <location>
        <begin position="8"/>
        <end position="167"/>
    </location>
</feature>
<keyword evidence="3 6" id="KW-0808">Transferase</keyword>
<feature type="transmembrane region" description="Helical" evidence="4">
    <location>
        <begin position="240"/>
        <end position="257"/>
    </location>
</feature>
<keyword evidence="4" id="KW-1133">Transmembrane helix</keyword>
<gene>
    <name evidence="6" type="ORF">GKE01_18220</name>
</gene>
<evidence type="ECO:0000256" key="2">
    <source>
        <dbReference type="ARBA" id="ARBA00022676"/>
    </source>
</evidence>
<protein>
    <submittedName>
        <fullName evidence="6">Glycosyltransferase</fullName>
    </submittedName>
</protein>
<dbReference type="PANTHER" id="PTHR43685:SF5">
    <property type="entry name" value="GLYCOSYLTRANSFERASE EPSE-RELATED"/>
    <property type="match status" value="1"/>
</dbReference>
<comment type="caution">
    <text evidence="6">The sequence shown here is derived from an EMBL/GenBank/DDBJ whole genome shotgun (WGS) entry which is preliminary data.</text>
</comment>
<evidence type="ECO:0000256" key="1">
    <source>
        <dbReference type="ARBA" id="ARBA00006739"/>
    </source>
</evidence>
<dbReference type="InterPro" id="IPR001173">
    <property type="entry name" value="Glyco_trans_2-like"/>
</dbReference>
<dbReference type="InterPro" id="IPR029044">
    <property type="entry name" value="Nucleotide-diphossugar_trans"/>
</dbReference>
<accession>A0A6G1ZI74</accession>
<dbReference type="PANTHER" id="PTHR43685">
    <property type="entry name" value="GLYCOSYLTRANSFERASE"/>
    <property type="match status" value="1"/>
</dbReference>
<evidence type="ECO:0000313" key="6">
    <source>
        <dbReference type="EMBL" id="MRY13381.1"/>
    </source>
</evidence>
<dbReference type="InterPro" id="IPR050834">
    <property type="entry name" value="Glycosyltransf_2"/>
</dbReference>
<dbReference type="Pfam" id="PF00535">
    <property type="entry name" value="Glycos_transf_2"/>
    <property type="match status" value="1"/>
</dbReference>
<sequence length="265" mass="31203">MVETPRISVIMGIYNCADTLLEALESLEAQTYKRFKVILCDDGSKDNTLEIVKKWAETHLNYVVIQNEYNMKLAATLNHCLDYADTEYVARMDGDDLSIPFRFEKEINFLDEHPEFAFVSCPMIYFDENGDYRTGIAKAEPTKIDFIRNTPFCHAPVLMRRDALEAIGRYTAETKTERIEDYYLWHKFYSKGYKGYNLQEPLYKMRNGREAFARRKFSDRWRGYKITTEVCQNLGFSYPWIYGIPALMKVIVPNFLVRMIKTKLR</sequence>
<keyword evidence="2" id="KW-0328">Glycosyltransferase</keyword>